<dbReference type="Gene3D" id="1.10.3080.10">
    <property type="entry name" value="Clc chloride channel"/>
    <property type="match status" value="1"/>
</dbReference>
<dbReference type="GeneID" id="20653591"/>
<keyword evidence="4" id="KW-0677">Repeat</keyword>
<evidence type="ECO:0000256" key="3">
    <source>
        <dbReference type="ARBA" id="ARBA00022692"/>
    </source>
</evidence>
<evidence type="ECO:0000256" key="9">
    <source>
        <dbReference type="SAM" id="Phobius"/>
    </source>
</evidence>
<dbReference type="Pfam" id="PF00654">
    <property type="entry name" value="Voltage_CLC"/>
    <property type="match status" value="1"/>
</dbReference>
<keyword evidence="2" id="KW-0813">Transport</keyword>
<dbReference type="InterPro" id="IPR014743">
    <property type="entry name" value="Cl-channel_core"/>
</dbReference>
<dbReference type="PRINTS" id="PR00762">
    <property type="entry name" value="CLCHANNEL"/>
</dbReference>
<keyword evidence="5 9" id="KW-1133">Transmembrane helix</keyword>
<feature type="transmembrane region" description="Helical" evidence="9">
    <location>
        <begin position="244"/>
        <end position="268"/>
    </location>
</feature>
<keyword evidence="3 9" id="KW-0812">Transmembrane</keyword>
<sequence length="671" mass="74186">RLCLRSLRVFKQLPNSPVTWLYLMVLGSLAAVYGLLFDGWVRTLLTLRRQMVEAVGEYSFGAFILWTAWCVGFGMLATCCGFFISPASDGSGIPTMRGLFAGVFQNPGDTLSFRTLVARSLGTVLSSGSGLSVGRAGPFTQVMSMIGYLMGKISPFQRVNYGQQNYNFIRAAVACGMTASFGSPLGGVLFGIEVTAKYYEIKCLWEGIICSSFCILVFHIITFMKREVLFERTNFNGFDVDGELFAFVLLGVITGIGAGLYCKMALALRSVQVRLLERFNLTKPSMRRRAFHVVSICLATAIITFPFGIMRISDRLMVNELFRDQELSFPQWTQFTDSKHTALVVYFLLKLISSILPCGAPISCGVFGPLFTMGAAVGRFYGETLMEVWSPNQSPATYAVVGAACFAASATQTVSTAVIFFELTGQLSHMVPVMVACIAAYFVSGIFTPSIYDILASWAGMNSVCYDFNEHVLSQKVAKDYMGSVPVVFTRDTTYEEAIQALSTYNKEEYFPLCDNVENKLLLGCLRRYDLEVGIARFLAIHSSGSSDAKNPKVTDRMQELISQVLDIDKKKTAAVEDLSLLKFQPKDTSSTSNMLELGPPFDEYEFTSIPVESYPVQVGEHVNLYRVHKLASISSWTQVYVVKFGKLLGVIHLDSSLTKLCKEEVPVHFS</sequence>
<feature type="transmembrane region" description="Helical" evidence="9">
    <location>
        <begin position="433"/>
        <end position="452"/>
    </location>
</feature>
<feature type="transmembrane region" description="Helical" evidence="9">
    <location>
        <begin position="396"/>
        <end position="421"/>
    </location>
</feature>
<dbReference type="Proteomes" id="UP000002640">
    <property type="component" value="Unassembled WGS sequence"/>
</dbReference>
<dbReference type="OMA" id="HIRCAER"/>
<proteinExistence type="predicted"/>
<evidence type="ECO:0000256" key="8">
    <source>
        <dbReference type="ARBA" id="ARBA00023214"/>
    </source>
</evidence>
<feature type="non-terminal residue" evidence="10">
    <location>
        <position position="1"/>
    </location>
</feature>
<feature type="transmembrane region" description="Helical" evidence="9">
    <location>
        <begin position="289"/>
        <end position="309"/>
    </location>
</feature>
<dbReference type="PANTHER" id="PTHR45720">
    <property type="entry name" value="CHLORIDE CHANNEL PROTEIN 2"/>
    <property type="match status" value="1"/>
</dbReference>
<keyword evidence="7 9" id="KW-0472">Membrane</keyword>
<comment type="subcellular location">
    <subcellularLocation>
        <location evidence="1">Membrane</location>
        <topology evidence="1">Multi-pass membrane protein</topology>
    </subcellularLocation>
</comment>
<dbReference type="Gene3D" id="3.10.580.10">
    <property type="entry name" value="CBS-domain"/>
    <property type="match status" value="1"/>
</dbReference>
<evidence type="ECO:0000256" key="2">
    <source>
        <dbReference type="ARBA" id="ARBA00022448"/>
    </source>
</evidence>
<evidence type="ECO:0000256" key="1">
    <source>
        <dbReference type="ARBA" id="ARBA00004141"/>
    </source>
</evidence>
<evidence type="ECO:0000313" key="11">
    <source>
        <dbReference type="Proteomes" id="UP000002640"/>
    </source>
</evidence>
<dbReference type="RefSeq" id="XP_009516717.1">
    <property type="nucleotide sequence ID" value="XM_009518422.1"/>
</dbReference>
<feature type="transmembrane region" description="Helical" evidence="9">
    <location>
        <begin position="204"/>
        <end position="224"/>
    </location>
</feature>
<organism evidence="10 11">
    <name type="scientific">Phytophthora sojae (strain P6497)</name>
    <name type="common">Soybean stem and root rot agent</name>
    <name type="synonym">Phytophthora megasperma f. sp. glycines</name>
    <dbReference type="NCBI Taxonomy" id="1094619"/>
    <lineage>
        <taxon>Eukaryota</taxon>
        <taxon>Sar</taxon>
        <taxon>Stramenopiles</taxon>
        <taxon>Oomycota</taxon>
        <taxon>Peronosporomycetes</taxon>
        <taxon>Peronosporales</taxon>
        <taxon>Peronosporaceae</taxon>
        <taxon>Phytophthora</taxon>
    </lineage>
</organism>
<dbReference type="SMR" id="G4YKV0"/>
<dbReference type="SUPFAM" id="SSF54631">
    <property type="entry name" value="CBS-domain pair"/>
    <property type="match status" value="1"/>
</dbReference>
<dbReference type="KEGG" id="psoj:PHYSODRAFT_467681"/>
<evidence type="ECO:0000256" key="5">
    <source>
        <dbReference type="ARBA" id="ARBA00022989"/>
    </source>
</evidence>
<dbReference type="GO" id="GO:0016020">
    <property type="term" value="C:membrane"/>
    <property type="evidence" value="ECO:0007669"/>
    <property type="project" value="UniProtKB-SubCell"/>
</dbReference>
<feature type="transmembrane region" description="Helical" evidence="9">
    <location>
        <begin position="62"/>
        <end position="84"/>
    </location>
</feature>
<keyword evidence="6" id="KW-0406">Ion transport</keyword>
<dbReference type="AlphaFoldDB" id="G4YKV0"/>
<dbReference type="InParanoid" id="G4YKV0"/>
<dbReference type="PANTHER" id="PTHR45720:SF10">
    <property type="entry name" value="CHLORIDE CHANNEL PROTEIN 2"/>
    <property type="match status" value="1"/>
</dbReference>
<feature type="transmembrane region" description="Helical" evidence="9">
    <location>
        <begin position="168"/>
        <end position="192"/>
    </location>
</feature>
<evidence type="ECO:0000256" key="6">
    <source>
        <dbReference type="ARBA" id="ARBA00023065"/>
    </source>
</evidence>
<keyword evidence="11" id="KW-1185">Reference proteome</keyword>
<reference evidence="10 11" key="1">
    <citation type="journal article" date="2006" name="Science">
        <title>Phytophthora genome sequences uncover evolutionary origins and mechanisms of pathogenesis.</title>
        <authorList>
            <person name="Tyler B.M."/>
            <person name="Tripathy S."/>
            <person name="Zhang X."/>
            <person name="Dehal P."/>
            <person name="Jiang R.H."/>
            <person name="Aerts A."/>
            <person name="Arredondo F.D."/>
            <person name="Baxter L."/>
            <person name="Bensasson D."/>
            <person name="Beynon J.L."/>
            <person name="Chapman J."/>
            <person name="Damasceno C.M."/>
            <person name="Dorrance A.E."/>
            <person name="Dou D."/>
            <person name="Dickerman A.W."/>
            <person name="Dubchak I.L."/>
            <person name="Garbelotto M."/>
            <person name="Gijzen M."/>
            <person name="Gordon S.G."/>
            <person name="Govers F."/>
            <person name="Grunwald N.J."/>
            <person name="Huang W."/>
            <person name="Ivors K.L."/>
            <person name="Jones R.W."/>
            <person name="Kamoun S."/>
            <person name="Krampis K."/>
            <person name="Lamour K.H."/>
            <person name="Lee M.K."/>
            <person name="McDonald W.H."/>
            <person name="Medina M."/>
            <person name="Meijer H.J."/>
            <person name="Nordberg E.K."/>
            <person name="Maclean D.J."/>
            <person name="Ospina-Giraldo M.D."/>
            <person name="Morris P.F."/>
            <person name="Phuntumart V."/>
            <person name="Putnam N.H."/>
            <person name="Rash S."/>
            <person name="Rose J.K."/>
            <person name="Sakihama Y."/>
            <person name="Salamov A.A."/>
            <person name="Savidor A."/>
            <person name="Scheuring C.F."/>
            <person name="Smith B.M."/>
            <person name="Sobral B.W."/>
            <person name="Terry A."/>
            <person name="Torto-Alalibo T.A."/>
            <person name="Win J."/>
            <person name="Xu Z."/>
            <person name="Zhang H."/>
            <person name="Grigoriev I.V."/>
            <person name="Rokhsar D.S."/>
            <person name="Boore J.L."/>
        </authorList>
    </citation>
    <scope>NUCLEOTIDE SEQUENCE [LARGE SCALE GENOMIC DNA]</scope>
    <source>
        <strain evidence="10 11">P6497</strain>
    </source>
</reference>
<name>G4YKV0_PHYSP</name>
<feature type="transmembrane region" description="Helical" evidence="9">
    <location>
        <begin position="20"/>
        <end position="41"/>
    </location>
</feature>
<dbReference type="InterPro" id="IPR046342">
    <property type="entry name" value="CBS_dom_sf"/>
</dbReference>
<accession>G4YKV0</accession>
<gene>
    <name evidence="10" type="ORF">PHYSODRAFT_467681</name>
</gene>
<evidence type="ECO:0008006" key="12">
    <source>
        <dbReference type="Google" id="ProtNLM"/>
    </source>
</evidence>
<dbReference type="SUPFAM" id="SSF81340">
    <property type="entry name" value="Clc chloride channel"/>
    <property type="match status" value="1"/>
</dbReference>
<evidence type="ECO:0000256" key="7">
    <source>
        <dbReference type="ARBA" id="ARBA00023136"/>
    </source>
</evidence>
<dbReference type="EMBL" id="JH159151">
    <property type="protein sequence ID" value="EGZ29442.1"/>
    <property type="molecule type" value="Genomic_DNA"/>
</dbReference>
<dbReference type="GO" id="GO:0005247">
    <property type="term" value="F:voltage-gated chloride channel activity"/>
    <property type="evidence" value="ECO:0007669"/>
    <property type="project" value="TreeGrafter"/>
</dbReference>
<dbReference type="InterPro" id="IPR050970">
    <property type="entry name" value="Cl_channel_volt-gated"/>
</dbReference>
<evidence type="ECO:0000256" key="4">
    <source>
        <dbReference type="ARBA" id="ARBA00022737"/>
    </source>
</evidence>
<dbReference type="InterPro" id="IPR001807">
    <property type="entry name" value="ClC"/>
</dbReference>
<keyword evidence="8" id="KW-0868">Chloride</keyword>
<protein>
    <recommendedName>
        <fullName evidence="12">Chloride channel protein</fullName>
    </recommendedName>
</protein>
<evidence type="ECO:0000313" key="10">
    <source>
        <dbReference type="EMBL" id="EGZ29442.1"/>
    </source>
</evidence>